<dbReference type="RefSeq" id="WP_092818840.1">
    <property type="nucleotide sequence ID" value="NZ_BAABKJ010000005.1"/>
</dbReference>
<organism evidence="2 3">
    <name type="scientific">Acinetobacter kookii</name>
    <dbReference type="NCBI Taxonomy" id="1226327"/>
    <lineage>
        <taxon>Bacteria</taxon>
        <taxon>Pseudomonadati</taxon>
        <taxon>Pseudomonadota</taxon>
        <taxon>Gammaproteobacteria</taxon>
        <taxon>Moraxellales</taxon>
        <taxon>Moraxellaceae</taxon>
        <taxon>Acinetobacter</taxon>
    </lineage>
</organism>
<evidence type="ECO:0000313" key="2">
    <source>
        <dbReference type="EMBL" id="SDB90400.1"/>
    </source>
</evidence>
<evidence type="ECO:0000256" key="1">
    <source>
        <dbReference type="SAM" id="Phobius"/>
    </source>
</evidence>
<sequence>MCLRQEGCVDSISSQAIILFYSSFKVIAVVAFIAVYGTVIPFLYVEQDTVILIEAPAKF</sequence>
<dbReference type="Proteomes" id="UP000243468">
    <property type="component" value="Unassembled WGS sequence"/>
</dbReference>
<reference evidence="3" key="1">
    <citation type="submission" date="2016-09" db="EMBL/GenBank/DDBJ databases">
        <authorList>
            <person name="Varghese N."/>
            <person name="Submissions S."/>
        </authorList>
    </citation>
    <scope>NUCLEOTIDE SEQUENCE [LARGE SCALE GENOMIC DNA]</scope>
    <source>
        <strain evidence="3">ANC 4667</strain>
    </source>
</reference>
<dbReference type="AlphaFoldDB" id="A0A1G6H815"/>
<dbReference type="STRING" id="1226327.SAMN05421732_101816"/>
<gene>
    <name evidence="2" type="ORF">SAMN05421732_101816</name>
</gene>
<accession>A0A1G6H815</accession>
<protein>
    <submittedName>
        <fullName evidence="2">Uncharacterized protein</fullName>
    </submittedName>
</protein>
<keyword evidence="1" id="KW-1133">Transmembrane helix</keyword>
<evidence type="ECO:0000313" key="3">
    <source>
        <dbReference type="Proteomes" id="UP000243468"/>
    </source>
</evidence>
<keyword evidence="1" id="KW-0472">Membrane</keyword>
<keyword evidence="1" id="KW-0812">Transmembrane</keyword>
<dbReference type="EMBL" id="FMYO01000001">
    <property type="protein sequence ID" value="SDB90400.1"/>
    <property type="molecule type" value="Genomic_DNA"/>
</dbReference>
<keyword evidence="3" id="KW-1185">Reference proteome</keyword>
<proteinExistence type="predicted"/>
<feature type="transmembrane region" description="Helical" evidence="1">
    <location>
        <begin position="26"/>
        <end position="45"/>
    </location>
</feature>
<name>A0A1G6H815_9GAMM</name>